<protein>
    <recommendedName>
        <fullName evidence="3">Tail protein</fullName>
    </recommendedName>
</protein>
<dbReference type="EMBL" id="MT144620">
    <property type="protein sequence ID" value="QJH95464.1"/>
    <property type="molecule type" value="Genomic_DNA"/>
</dbReference>
<accession>A0A6H1ZD53</accession>
<reference evidence="1" key="1">
    <citation type="submission" date="2020-03" db="EMBL/GenBank/DDBJ databases">
        <title>The deep terrestrial virosphere.</title>
        <authorList>
            <person name="Holmfeldt K."/>
            <person name="Nilsson E."/>
            <person name="Simone D."/>
            <person name="Lopez-Fernandez M."/>
            <person name="Wu X."/>
            <person name="de Brujin I."/>
            <person name="Lundin D."/>
            <person name="Andersson A."/>
            <person name="Bertilsson S."/>
            <person name="Dopson M."/>
        </authorList>
    </citation>
    <scope>NUCLEOTIDE SEQUENCE</scope>
    <source>
        <strain evidence="1">TM448A00224</strain>
        <strain evidence="2">TM448B00423</strain>
    </source>
</reference>
<dbReference type="AlphaFoldDB" id="A0A6H1ZD53"/>
<evidence type="ECO:0000313" key="2">
    <source>
        <dbReference type="EMBL" id="QJH95464.1"/>
    </source>
</evidence>
<proteinExistence type="predicted"/>
<organism evidence="1">
    <name type="scientific">viral metagenome</name>
    <dbReference type="NCBI Taxonomy" id="1070528"/>
    <lineage>
        <taxon>unclassified sequences</taxon>
        <taxon>metagenomes</taxon>
        <taxon>organismal metagenomes</taxon>
    </lineage>
</organism>
<name>A0A6H1ZD53_9ZZZZ</name>
<evidence type="ECO:0000313" key="1">
    <source>
        <dbReference type="EMBL" id="QJA45361.1"/>
    </source>
</evidence>
<evidence type="ECO:0008006" key="3">
    <source>
        <dbReference type="Google" id="ProtNLM"/>
    </source>
</evidence>
<dbReference type="EMBL" id="MT143989">
    <property type="protein sequence ID" value="QJA45361.1"/>
    <property type="molecule type" value="Genomic_DNA"/>
</dbReference>
<gene>
    <name evidence="1" type="ORF">TM448A00224_0026</name>
    <name evidence="2" type="ORF">TM448B00423_0033</name>
</gene>
<sequence length="129" mass="14571">MRLVNWNPNRFDSEFENVAVGRLVDAAEVIAGATRRNCPIGTISRPMYKSGPYAGQFWTARDAGELKRSIRVVRRKTKSGKAFTKKRNVRVYAGHKKAFYASIVEHSKPFMRPAQMATLSQVKEIIGVK</sequence>